<name>A0A9P7J968_9AGAM</name>
<accession>A0A9P7J968</accession>
<dbReference type="OrthoDB" id="2677480at2759"/>
<protein>
    <submittedName>
        <fullName evidence="1">Uncharacterized protein</fullName>
    </submittedName>
</protein>
<sequence length="222" mass="24333">MAENNRAIQIISPLTRTQAADQHASTDSNADIVSLEPSSLTIVEPANNYDSIIDTRIDSTVKSNTFLTDSNVTHSVPEVAPTLPLSSVSFHSLLENLASSLKTPVTGPIIPAFANVTLADIPMTQRVGPGMQPPAASMPPLIGNPKKKRELNLNAALRPTKSNTARNLCAIAYKEQNKGRVVTVGEFAAYWDNLSEEMRKPFVDQVEQIKRVYPRTVLMRRR</sequence>
<keyword evidence="2" id="KW-1185">Reference proteome</keyword>
<evidence type="ECO:0000313" key="1">
    <source>
        <dbReference type="EMBL" id="KAG1809195.1"/>
    </source>
</evidence>
<comment type="caution">
    <text evidence="1">The sequence shown here is derived from an EMBL/GenBank/DDBJ whole genome shotgun (WGS) entry which is preliminary data.</text>
</comment>
<dbReference type="RefSeq" id="XP_041189104.1">
    <property type="nucleotide sequence ID" value="XM_041343682.1"/>
</dbReference>
<dbReference type="EMBL" id="JABBWG010000035">
    <property type="protein sequence ID" value="KAG1809195.1"/>
    <property type="molecule type" value="Genomic_DNA"/>
</dbReference>
<gene>
    <name evidence="1" type="ORF">BJ212DRAFT_622625</name>
</gene>
<dbReference type="GeneID" id="64637698"/>
<organism evidence="1 2">
    <name type="scientific">Suillus subaureus</name>
    <dbReference type="NCBI Taxonomy" id="48587"/>
    <lineage>
        <taxon>Eukaryota</taxon>
        <taxon>Fungi</taxon>
        <taxon>Dikarya</taxon>
        <taxon>Basidiomycota</taxon>
        <taxon>Agaricomycotina</taxon>
        <taxon>Agaricomycetes</taxon>
        <taxon>Agaricomycetidae</taxon>
        <taxon>Boletales</taxon>
        <taxon>Suillineae</taxon>
        <taxon>Suillaceae</taxon>
        <taxon>Suillus</taxon>
    </lineage>
</organism>
<reference evidence="1" key="1">
    <citation type="journal article" date="2020" name="New Phytol.">
        <title>Comparative genomics reveals dynamic genome evolution in host specialist ectomycorrhizal fungi.</title>
        <authorList>
            <person name="Lofgren L.A."/>
            <person name="Nguyen N.H."/>
            <person name="Vilgalys R."/>
            <person name="Ruytinx J."/>
            <person name="Liao H.L."/>
            <person name="Branco S."/>
            <person name="Kuo A."/>
            <person name="LaButti K."/>
            <person name="Lipzen A."/>
            <person name="Andreopoulos W."/>
            <person name="Pangilinan J."/>
            <person name="Riley R."/>
            <person name="Hundley H."/>
            <person name="Na H."/>
            <person name="Barry K."/>
            <person name="Grigoriev I.V."/>
            <person name="Stajich J.E."/>
            <person name="Kennedy P.G."/>
        </authorList>
    </citation>
    <scope>NUCLEOTIDE SEQUENCE</scope>
    <source>
        <strain evidence="1">MN1</strain>
    </source>
</reference>
<dbReference type="Proteomes" id="UP000807769">
    <property type="component" value="Unassembled WGS sequence"/>
</dbReference>
<proteinExistence type="predicted"/>
<dbReference type="AlphaFoldDB" id="A0A9P7J968"/>
<evidence type="ECO:0000313" key="2">
    <source>
        <dbReference type="Proteomes" id="UP000807769"/>
    </source>
</evidence>